<dbReference type="RefSeq" id="XP_022491116.1">
    <property type="nucleotide sequence ID" value="XM_022628940.1"/>
</dbReference>
<proteinExistence type="inferred from homology"/>
<evidence type="ECO:0000313" key="9">
    <source>
        <dbReference type="EMBL" id="OGE55687.1"/>
    </source>
</evidence>
<keyword evidence="3 7" id="KW-0812">Transmembrane</keyword>
<feature type="transmembrane region" description="Helical" evidence="7">
    <location>
        <begin position="147"/>
        <end position="169"/>
    </location>
</feature>
<evidence type="ECO:0000256" key="6">
    <source>
        <dbReference type="SAM" id="MobiDB-lite"/>
    </source>
</evidence>
<organism evidence="9 10">
    <name type="scientific">Penicillium arizonense</name>
    <dbReference type="NCBI Taxonomy" id="1835702"/>
    <lineage>
        <taxon>Eukaryota</taxon>
        <taxon>Fungi</taxon>
        <taxon>Dikarya</taxon>
        <taxon>Ascomycota</taxon>
        <taxon>Pezizomycotina</taxon>
        <taxon>Eurotiomycetes</taxon>
        <taxon>Eurotiomycetidae</taxon>
        <taxon>Eurotiales</taxon>
        <taxon>Aspergillaceae</taxon>
        <taxon>Penicillium</taxon>
    </lineage>
</organism>
<feature type="transmembrane region" description="Helical" evidence="7">
    <location>
        <begin position="232"/>
        <end position="252"/>
    </location>
</feature>
<dbReference type="PANTHER" id="PTHR22950">
    <property type="entry name" value="AMINO ACID TRANSPORTER"/>
    <property type="match status" value="1"/>
</dbReference>
<protein>
    <recommendedName>
        <fullName evidence="8">Amino acid transporter transmembrane domain-containing protein</fullName>
    </recommendedName>
</protein>
<evidence type="ECO:0000259" key="8">
    <source>
        <dbReference type="Pfam" id="PF01490"/>
    </source>
</evidence>
<feature type="compositionally biased region" description="Basic and acidic residues" evidence="6">
    <location>
        <begin position="71"/>
        <end position="82"/>
    </location>
</feature>
<dbReference type="Proteomes" id="UP000177622">
    <property type="component" value="Unassembled WGS sequence"/>
</dbReference>
<feature type="transmembrane region" description="Helical" evidence="7">
    <location>
        <begin position="527"/>
        <end position="550"/>
    </location>
</feature>
<evidence type="ECO:0000313" key="10">
    <source>
        <dbReference type="Proteomes" id="UP000177622"/>
    </source>
</evidence>
<comment type="similarity">
    <text evidence="2">Belongs to the amino acid/polyamine transporter 2 family.</text>
</comment>
<evidence type="ECO:0000256" key="3">
    <source>
        <dbReference type="ARBA" id="ARBA00022692"/>
    </source>
</evidence>
<dbReference type="STRING" id="1835702.A0A1F5LRD6"/>
<dbReference type="EMBL" id="LXJU01000004">
    <property type="protein sequence ID" value="OGE55687.1"/>
    <property type="molecule type" value="Genomic_DNA"/>
</dbReference>
<dbReference type="InterPro" id="IPR013057">
    <property type="entry name" value="AA_transpt_TM"/>
</dbReference>
<evidence type="ECO:0000256" key="2">
    <source>
        <dbReference type="ARBA" id="ARBA00008066"/>
    </source>
</evidence>
<keyword evidence="4 7" id="KW-1133">Transmembrane helix</keyword>
<keyword evidence="10" id="KW-1185">Reference proteome</keyword>
<feature type="domain" description="Amino acid transporter transmembrane" evidence="8">
    <location>
        <begin position="114"/>
        <end position="485"/>
    </location>
</feature>
<dbReference type="GO" id="GO:0016020">
    <property type="term" value="C:membrane"/>
    <property type="evidence" value="ECO:0007669"/>
    <property type="project" value="UniProtKB-SubCell"/>
</dbReference>
<dbReference type="GO" id="GO:0015179">
    <property type="term" value="F:L-amino acid transmembrane transporter activity"/>
    <property type="evidence" value="ECO:0007669"/>
    <property type="project" value="TreeGrafter"/>
</dbReference>
<evidence type="ECO:0000256" key="7">
    <source>
        <dbReference type="SAM" id="Phobius"/>
    </source>
</evidence>
<dbReference type="PANTHER" id="PTHR22950:SF461">
    <property type="entry name" value="AMINO ACID TRANSPORTER TRANSMEMBRANE DOMAIN-CONTAINING PROTEIN"/>
    <property type="match status" value="1"/>
</dbReference>
<feature type="transmembrane region" description="Helical" evidence="7">
    <location>
        <begin position="189"/>
        <end position="211"/>
    </location>
</feature>
<evidence type="ECO:0000256" key="1">
    <source>
        <dbReference type="ARBA" id="ARBA00004141"/>
    </source>
</evidence>
<gene>
    <name evidence="9" type="ORF">PENARI_c004G01482</name>
</gene>
<feature type="transmembrane region" description="Helical" evidence="7">
    <location>
        <begin position="258"/>
        <end position="280"/>
    </location>
</feature>
<accession>A0A1F5LRD6</accession>
<feature type="region of interest" description="Disordered" evidence="6">
    <location>
        <begin position="71"/>
        <end position="98"/>
    </location>
</feature>
<dbReference type="OrthoDB" id="40134at2759"/>
<keyword evidence="5 7" id="KW-0472">Membrane</keyword>
<evidence type="ECO:0000256" key="4">
    <source>
        <dbReference type="ARBA" id="ARBA00022989"/>
    </source>
</evidence>
<comment type="subcellular location">
    <subcellularLocation>
        <location evidence="1">Membrane</location>
        <topology evidence="1">Multi-pass membrane protein</topology>
    </subcellularLocation>
</comment>
<feature type="transmembrane region" description="Helical" evidence="7">
    <location>
        <begin position="465"/>
        <end position="487"/>
    </location>
</feature>
<reference evidence="9 10" key="1">
    <citation type="journal article" date="2016" name="Sci. Rep.">
        <title>Penicillium arizonense, a new, genome sequenced fungal species, reveals a high chemical diversity in secreted metabolites.</title>
        <authorList>
            <person name="Grijseels S."/>
            <person name="Nielsen J.C."/>
            <person name="Randelovic M."/>
            <person name="Nielsen J."/>
            <person name="Nielsen K.F."/>
            <person name="Workman M."/>
            <person name="Frisvad J.C."/>
        </authorList>
    </citation>
    <scope>NUCLEOTIDE SEQUENCE [LARGE SCALE GENOMIC DNA]</scope>
    <source>
        <strain evidence="9 10">CBS 141311</strain>
    </source>
</reference>
<sequence length="574" mass="63823">MAGNISITNLGLADARIDEAEVITPKQEQTTSVSHEVPPSVLHGNGTIYLDSSITFENHAYWAKRSREEVPAMTDATEKKSDLPPTGETNTADATDSWGITESEWEHAQRAVRTASWGSIFYLIATDLLGPNSVPWAFSKMGYGPGVVLYTVFGAMSCYSGLQLWKMFVGLDSTRFPMRNYGDVAFRVYGSWARIFVNVLQSFQFLMNVTLLIETNGQGLAQMAAGANQKGFLCFIVAQIIFMVIGLVLGQIRTLQRLSFLATIALWLNIVVVILTMAVVHQYPPNYSASLTSYRTPKGPIETSGYWPSDSALHDKINALMNAVFSYGGATLFNELMAEMRRPYDFWKGFIIAEAFIYSCYIIVGMVVYRAQGQFTFNPAYQGIPDSAYKYQTVGNAISFLTNAIAAILYGNIGIKVLYSSVQRDIFHFPPLDSRLGKWLWIVLVPVYWIIAWVIAAAIPQISYLGSFVDAACILQFSYTFPPLLLVGYNVQKDSILAEEEFNPQTGQAQRLDSGFQRWMRGYKKKFVWNTFDLIYALAALSTAGLGIWASVHSMTKAFKETKLTPFTCANSAG</sequence>
<feature type="transmembrane region" description="Helical" evidence="7">
    <location>
        <begin position="397"/>
        <end position="419"/>
    </location>
</feature>
<feature type="transmembrane region" description="Helical" evidence="7">
    <location>
        <begin position="439"/>
        <end position="459"/>
    </location>
</feature>
<dbReference type="AlphaFoldDB" id="A0A1F5LRD6"/>
<feature type="transmembrane region" description="Helical" evidence="7">
    <location>
        <begin position="346"/>
        <end position="369"/>
    </location>
</feature>
<dbReference type="Pfam" id="PF01490">
    <property type="entry name" value="Aa_trans"/>
    <property type="match status" value="1"/>
</dbReference>
<feature type="compositionally biased region" description="Polar residues" evidence="6">
    <location>
        <begin position="87"/>
        <end position="98"/>
    </location>
</feature>
<comment type="caution">
    <text evidence="9">The sequence shown here is derived from an EMBL/GenBank/DDBJ whole genome shotgun (WGS) entry which is preliminary data.</text>
</comment>
<name>A0A1F5LRD6_PENAI</name>
<dbReference type="GeneID" id="34573674"/>
<evidence type="ECO:0000256" key="5">
    <source>
        <dbReference type="ARBA" id="ARBA00023136"/>
    </source>
</evidence>